<evidence type="ECO:0000313" key="1">
    <source>
        <dbReference type="EMBL" id="EFP97557.1"/>
    </source>
</evidence>
<dbReference type="RefSeq" id="WP_009600364.1">
    <property type="nucleotide sequence ID" value="NZ_AEIU01000055.1"/>
</dbReference>
<evidence type="ECO:0008006" key="3">
    <source>
        <dbReference type="Google" id="ProtNLM"/>
    </source>
</evidence>
<reference evidence="1 2" key="1">
    <citation type="journal article" date="2012" name="Int. J. Syst. Evol. Microbiol.">
        <title>Vibrio caribbeanicus sp. nov., isolated from the marine sponge Scleritoderma cyanea.</title>
        <authorList>
            <person name="Hoffmann M."/>
            <person name="Monday S.R."/>
            <person name="Allard M.W."/>
            <person name="Strain E.A."/>
            <person name="Whittaker P."/>
            <person name="Naum M."/>
            <person name="McCarthy P.J."/>
            <person name="Lopez J.V."/>
            <person name="Fischer M."/>
            <person name="Brown E.W."/>
        </authorList>
    </citation>
    <scope>NUCLEOTIDE SEQUENCE [LARGE SCALE GENOMIC DNA]</scope>
    <source>
        <strain evidence="1 2">ATCC BAA-2122</strain>
    </source>
</reference>
<accession>E3BHA9</accession>
<organism evidence="1 2">
    <name type="scientific">Vibrio caribbeanicus ATCC BAA-2122</name>
    <dbReference type="NCBI Taxonomy" id="796620"/>
    <lineage>
        <taxon>Bacteria</taxon>
        <taxon>Pseudomonadati</taxon>
        <taxon>Pseudomonadota</taxon>
        <taxon>Gammaproteobacteria</taxon>
        <taxon>Vibrionales</taxon>
        <taxon>Vibrionaceae</taxon>
        <taxon>Vibrio</taxon>
    </lineage>
</organism>
<dbReference type="EMBL" id="AEIU01000055">
    <property type="protein sequence ID" value="EFP97557.1"/>
    <property type="molecule type" value="Genomic_DNA"/>
</dbReference>
<sequence length="177" mass="19822">MPDLATNLNGPFFIGDNHSDLSRLAKLTATLSVLKGAGIRDIFLEAFYHQDTDMLKRELSIDDINQYLNNRNFVHPTSTTGLHNLPIFYAELLKRARQLQMRVHGIDSPMPSSIANLGPGQGKAFKVIRWRTGTANDEWKNVITSVMGQSKLYAIFGGQAHSKPLIKRIPELSVYTI</sequence>
<dbReference type="SUPFAM" id="SSF159501">
    <property type="entry name" value="EreA/ChaN-like"/>
    <property type="match status" value="1"/>
</dbReference>
<keyword evidence="2" id="KW-1185">Reference proteome</keyword>
<dbReference type="Proteomes" id="UP000002943">
    <property type="component" value="Unassembled WGS sequence"/>
</dbReference>
<dbReference type="AlphaFoldDB" id="E3BHA9"/>
<dbReference type="Gene3D" id="3.40.50.11550">
    <property type="match status" value="1"/>
</dbReference>
<dbReference type="OrthoDB" id="9856530at2"/>
<protein>
    <recommendedName>
        <fullName evidence="3">Haem-binding uptake Tiki superfamily ChaN domain-containing protein</fullName>
    </recommendedName>
</protein>
<gene>
    <name evidence="1" type="ORF">VIBC2010_17749</name>
</gene>
<evidence type="ECO:0000313" key="2">
    <source>
        <dbReference type="Proteomes" id="UP000002943"/>
    </source>
</evidence>
<comment type="caution">
    <text evidence="1">The sequence shown here is derived from an EMBL/GenBank/DDBJ whole genome shotgun (WGS) entry which is preliminary data.</text>
</comment>
<name>E3BHA9_9VIBR</name>
<proteinExistence type="predicted"/>